<feature type="compositionally biased region" description="Low complexity" evidence="1">
    <location>
        <begin position="625"/>
        <end position="635"/>
    </location>
</feature>
<feature type="compositionally biased region" description="Basic and acidic residues" evidence="1">
    <location>
        <begin position="423"/>
        <end position="473"/>
    </location>
</feature>
<feature type="region of interest" description="Disordered" evidence="1">
    <location>
        <begin position="381"/>
        <end position="561"/>
    </location>
</feature>
<feature type="compositionally biased region" description="Polar residues" evidence="1">
    <location>
        <begin position="764"/>
        <end position="801"/>
    </location>
</feature>
<reference evidence="2" key="1">
    <citation type="journal article" date="2014" name="Genome Announc.">
        <title>Genome sequence of the yeast Cyberlindnera fabianii (Hansenula fabianii).</title>
        <authorList>
            <person name="Freel K.C."/>
            <person name="Sarilar V."/>
            <person name="Neuveglise C."/>
            <person name="Devillers H."/>
            <person name="Friedrich A."/>
            <person name="Schacherer J."/>
        </authorList>
    </citation>
    <scope>NUCLEOTIDE SEQUENCE</scope>
    <source>
        <strain evidence="2">YJS4271</strain>
    </source>
</reference>
<evidence type="ECO:0000313" key="2">
    <source>
        <dbReference type="EMBL" id="CDR39035.1"/>
    </source>
</evidence>
<dbReference type="GO" id="GO:0005737">
    <property type="term" value="C:cytoplasm"/>
    <property type="evidence" value="ECO:0007669"/>
    <property type="project" value="InterPro"/>
</dbReference>
<dbReference type="GO" id="GO:0019888">
    <property type="term" value="F:protein phosphatase regulator activity"/>
    <property type="evidence" value="ECO:0007669"/>
    <property type="project" value="InterPro"/>
</dbReference>
<feature type="compositionally biased region" description="Polar residues" evidence="1">
    <location>
        <begin position="474"/>
        <end position="485"/>
    </location>
</feature>
<feature type="compositionally biased region" description="Polar residues" evidence="1">
    <location>
        <begin position="700"/>
        <end position="711"/>
    </location>
</feature>
<feature type="compositionally biased region" description="Low complexity" evidence="1">
    <location>
        <begin position="539"/>
        <end position="555"/>
    </location>
</feature>
<feature type="compositionally biased region" description="Polar residues" evidence="1">
    <location>
        <begin position="610"/>
        <end position="624"/>
    </location>
</feature>
<sequence>MNPASAAAAASTPSFKGGVHLDSFDARIVEYHCALRKLELLATHTRAVHIKVRSQHDTVPLLHYIVTLSGPWIANAHETLKKRLDQVARLEVPDMKKVSPQVSTNAINFEVDETLESVIPDYTRTDVDYPALFTGLLAIIENSIGIYQQRLKQCVIERDAHRRPDANHKPIPLDPNTFKDLLEPHEILTLSKLVTLRTQATTYQFKISPIILGAITTTIQNITKYRDQLSQYKKRTTEAIFKRLPEWQHTNHRLFACFVKLGELYNILRKFGRDLYLPVFDQLHSPKLLHKNVKLELALQRCDEFLKSSRKNENIMFMLTRSTRQGSMFQLKRDVVLSFLQPLDQAIQLDNSIISTISEFVTNWEIADTLERRSKLSLETKAHNDKARVRSTSPLSPESESRRMSLLFDPSKEKLSQEMVAKQQRDRERKFTEERAERERIERERQTVEDIKSKRRMEERERKLRGELTKDRTSPQVSRSGSLMKSRQRSGSNASNSSISRPSAPIVTRQRSGSNASTTSNSSNSSVLNSMRTNSLTGSVRPSQRSPSSISRSPSLQVRRPVSAYMSSPAFDIRSELKRQERAKAAAASTTTASSAGSPLLSPPHNSSLKRTPSLPTNRSPRNSAQHAAGAAAAALKQERHSSLKSNSEMNRVHVSQQQTSGSTQRRSPSPLKMSNNTTDHYLPDINELSITDDVMRTPPRSTGSKLTTPEITIAPPPSDHQEDMSGNITPSSTIAEESDEYFNTPSKTTTTSANAPPPRLKSSLKQPTRTLDPSATSDATPVPELSNTRETTSGESSIDTSDTEDNRTSIQETYIASPSSPSSPPPPKKIIKKVRFTGVPDLPEESKPKRKGWINPPKLPLMKTKQQPTSLSYAAQALVHQERMTFSSIKRGQFDVKTGKVVYPEKNTRMMNVMGNGGGIGGGQSTLKKWSLGGRLKDRFG</sequence>
<gene>
    <name evidence="2" type="ORF">CYFA0S_02e11144g</name>
</gene>
<proteinExistence type="predicted"/>
<organism evidence="2">
    <name type="scientific">Cyberlindnera fabianii</name>
    <name type="common">Yeast</name>
    <name type="synonym">Hansenula fabianii</name>
    <dbReference type="NCBI Taxonomy" id="36022"/>
    <lineage>
        <taxon>Eukaryota</taxon>
        <taxon>Fungi</taxon>
        <taxon>Dikarya</taxon>
        <taxon>Ascomycota</taxon>
        <taxon>Saccharomycotina</taxon>
        <taxon>Saccharomycetes</taxon>
        <taxon>Phaffomycetales</taxon>
        <taxon>Phaffomycetaceae</taxon>
        <taxon>Cyberlindnera</taxon>
    </lineage>
</organism>
<feature type="compositionally biased region" description="Low complexity" evidence="1">
    <location>
        <begin position="585"/>
        <end position="609"/>
    </location>
</feature>
<protein>
    <submittedName>
        <fullName evidence="2">CYFA0S02e11144g1_1</fullName>
    </submittedName>
</protein>
<dbReference type="EMBL" id="LK052887">
    <property type="protein sequence ID" value="CDR39035.1"/>
    <property type="molecule type" value="Genomic_DNA"/>
</dbReference>
<dbReference type="GO" id="GO:0008157">
    <property type="term" value="F:protein phosphatase 1 binding"/>
    <property type="evidence" value="ECO:0007669"/>
    <property type="project" value="InterPro"/>
</dbReference>
<dbReference type="PRINTS" id="PR02082">
    <property type="entry name" value="GLC7IP4"/>
</dbReference>
<feature type="compositionally biased region" description="Low complexity" evidence="1">
    <location>
        <begin position="656"/>
        <end position="671"/>
    </location>
</feature>
<dbReference type="InterPro" id="IPR026241">
    <property type="entry name" value="GIP4"/>
</dbReference>
<feature type="compositionally biased region" description="Low complexity" evidence="1">
    <location>
        <begin position="489"/>
        <end position="530"/>
    </location>
</feature>
<name>A0A061AN73_CYBFA</name>
<dbReference type="AlphaFoldDB" id="A0A061AN73"/>
<accession>A0A061AN73</accession>
<feature type="compositionally biased region" description="Polar residues" evidence="1">
    <location>
        <begin position="725"/>
        <end position="755"/>
    </location>
</feature>
<evidence type="ECO:0000256" key="1">
    <source>
        <dbReference type="SAM" id="MobiDB-lite"/>
    </source>
</evidence>
<feature type="region of interest" description="Disordered" evidence="1">
    <location>
        <begin position="582"/>
        <end position="861"/>
    </location>
</feature>
<dbReference type="OrthoDB" id="3980808at2759"/>